<protein>
    <submittedName>
        <fullName evidence="2">Uncharacterized protein</fullName>
    </submittedName>
</protein>
<evidence type="ECO:0000313" key="2">
    <source>
        <dbReference type="EMBL" id="EIM19121.1"/>
    </source>
</evidence>
<keyword evidence="1" id="KW-0732">Signal</keyword>
<dbReference type="GeneID" id="18474650"/>
<dbReference type="Proteomes" id="UP000005242">
    <property type="component" value="Unassembled WGS sequence"/>
</dbReference>
<feature type="signal peptide" evidence="1">
    <location>
        <begin position="1"/>
        <end position="25"/>
    </location>
</feature>
<dbReference type="InParanoid" id="I4Y579"/>
<gene>
    <name evidence="2" type="ORF">WALSEDRAFT_61635</name>
</gene>
<dbReference type="RefSeq" id="XP_006960848.1">
    <property type="nucleotide sequence ID" value="XM_006960786.1"/>
</dbReference>
<dbReference type="OMA" id="ATAWNDW"/>
<keyword evidence="3" id="KW-1185">Reference proteome</keyword>
<feature type="chain" id="PRO_5003697405" evidence="1">
    <location>
        <begin position="26"/>
        <end position="451"/>
    </location>
</feature>
<dbReference type="HOGENOM" id="CLU_607215_0_0_1"/>
<name>I4Y579_WALMC</name>
<accession>I4Y579</accession>
<dbReference type="KEGG" id="wse:WALSEDRAFT_61635"/>
<dbReference type="EMBL" id="JH668259">
    <property type="protein sequence ID" value="EIM19121.1"/>
    <property type="molecule type" value="Genomic_DNA"/>
</dbReference>
<reference evidence="2 3" key="1">
    <citation type="journal article" date="2012" name="Fungal Genet. Biol.">
        <title>The genome of the xerotolerant mold Wallemia sebi reveals adaptations to osmotic stress and suggests cryptic sexual reproduction.</title>
        <authorList>
            <person name="Padamsee M."/>
            <person name="Kumar T.K.A."/>
            <person name="Riley R."/>
            <person name="Binder M."/>
            <person name="Boyd A."/>
            <person name="Calvo A.M."/>
            <person name="Furukawa K."/>
            <person name="Hesse C."/>
            <person name="Hohmann S."/>
            <person name="James T.Y."/>
            <person name="LaButti K."/>
            <person name="Lapidus A."/>
            <person name="Lindquist E."/>
            <person name="Lucas S."/>
            <person name="Miller K."/>
            <person name="Shantappa S."/>
            <person name="Grigoriev I.V."/>
            <person name="Hibbett D.S."/>
            <person name="McLaughlin D.J."/>
            <person name="Spatafora J.W."/>
            <person name="Aime M.C."/>
        </authorList>
    </citation>
    <scope>NUCLEOTIDE SEQUENCE [LARGE SCALE GENOMIC DNA]</scope>
    <source>
        <strain evidence="3">ATCC MYA-4683 / CBS 633.66</strain>
    </source>
</reference>
<evidence type="ECO:0000313" key="3">
    <source>
        <dbReference type="Proteomes" id="UP000005242"/>
    </source>
</evidence>
<organism evidence="2 3">
    <name type="scientific">Wallemia mellicola (strain ATCC MYA-4683 / CBS 633.66)</name>
    <name type="common">Wallemia sebi (CBS 633.66)</name>
    <dbReference type="NCBI Taxonomy" id="671144"/>
    <lineage>
        <taxon>Eukaryota</taxon>
        <taxon>Fungi</taxon>
        <taxon>Dikarya</taxon>
        <taxon>Basidiomycota</taxon>
        <taxon>Wallemiomycotina</taxon>
        <taxon>Wallemiomycetes</taxon>
        <taxon>Wallemiales</taxon>
        <taxon>Wallemiaceae</taxon>
        <taxon>Wallemia</taxon>
    </lineage>
</organism>
<proteinExistence type="predicted"/>
<dbReference type="AlphaFoldDB" id="I4Y579"/>
<evidence type="ECO:0000256" key="1">
    <source>
        <dbReference type="SAM" id="SignalP"/>
    </source>
</evidence>
<sequence length="451" mass="50516">MIIKYFNIFLWWTLSSLLLFSLSSAYVVGKPSQNVNKTSRSTFNDITLSAQFFDTTTIDTSVKRGSHPLEFPEMVRLETNRDSKNPSTNKFLVRKEKAFLRNSYQRTRTEWDGSKALVDRGRVVDFVWAGSTAILSPNPYSKGLAIAGMACSVTGWALEALRKVPEPKAVSYACSTLSFLGAFWNAWLSRNTIQQAYLDFIGKTPPGENFFSAHEMATMFTGGRTARDNSYFGQFEQKLANDTIKVFNSAKGILFHDPKDKYSVVTLSAMIGASKDKPATIAISKDLRLEHPYLKAWWETSGSNIVLRTHSVSLHQKDKLQKRLSHEGEQPCIDEIEEVEYSNDKLYACNERAEGEYPAQVMYGENFYGDEQQWERTDYNIGAEAGEDNGGIPFANRVMTDADANQWSDACLCLQDNGQWISTGAVQLARDGESYYGQDACYAGNCGADGF</sequence>